<dbReference type="InParanoid" id="F4BWS0"/>
<protein>
    <submittedName>
        <fullName evidence="1">Uncharacterized protein</fullName>
    </submittedName>
</protein>
<dbReference type="KEGG" id="mcj:MCON_1996"/>
<dbReference type="AlphaFoldDB" id="F4BWS0"/>
<evidence type="ECO:0000313" key="2">
    <source>
        <dbReference type="Proteomes" id="UP000007807"/>
    </source>
</evidence>
<sequence>MVGKHRDSVVNAAKRNRDKLSDEIRKKIDQDAIVVDGNVAAGLEIWRQYLKSEGRQELLANIMVKVAGLIEKSEKTNEIRDLCVSVGILIDKFQIEQGRTDDSAKAALVKLFEKLGEK</sequence>
<organism evidence="1 2">
    <name type="scientific">Methanothrix soehngenii (strain ATCC 5969 / DSM 3671 / JCM 10134 / NBRC 103675 / OCM 69 / GP-6)</name>
    <name type="common">Methanosaeta concilii</name>
    <dbReference type="NCBI Taxonomy" id="990316"/>
    <lineage>
        <taxon>Archaea</taxon>
        <taxon>Methanobacteriati</taxon>
        <taxon>Methanobacteriota</taxon>
        <taxon>Stenosarchaea group</taxon>
        <taxon>Methanomicrobia</taxon>
        <taxon>Methanotrichales</taxon>
        <taxon>Methanotrichaceae</taxon>
        <taxon>Methanothrix</taxon>
    </lineage>
</organism>
<dbReference type="Proteomes" id="UP000007807">
    <property type="component" value="Chromosome"/>
</dbReference>
<accession>F4BWS0</accession>
<dbReference type="EMBL" id="CP002565">
    <property type="protein sequence ID" value="AEB68556.1"/>
    <property type="molecule type" value="Genomic_DNA"/>
</dbReference>
<keyword evidence="2" id="KW-1185">Reference proteome</keyword>
<evidence type="ECO:0000313" key="1">
    <source>
        <dbReference type="EMBL" id="AEB68556.1"/>
    </source>
</evidence>
<reference evidence="1 2" key="1">
    <citation type="journal article" date="2011" name="J. Bacteriol.">
        <title>Complete genome sequence of Methanosaeta concilii, a specialist in aceticlastic methanogenesis.</title>
        <authorList>
            <person name="Barber R.D."/>
            <person name="Zhang L."/>
            <person name="Harnack M."/>
            <person name="Olson M.V."/>
            <person name="Kaul R."/>
            <person name="Ingram-Smith C."/>
            <person name="Smith K.S."/>
        </authorList>
    </citation>
    <scope>NUCLEOTIDE SEQUENCE [LARGE SCALE GENOMIC DNA]</scope>
    <source>
        <strain evidence="2">ATCC 5969 / DSM 3671 / JCM 10134 / NBRC 103675 / OCM 69 / GP-6</strain>
    </source>
</reference>
<gene>
    <name evidence="1" type="ordered locus">MCON_1996</name>
</gene>
<name>F4BWS0_METSG</name>
<dbReference type="STRING" id="990316.MCON_1996"/>
<proteinExistence type="predicted"/>
<dbReference type="HOGENOM" id="CLU_2067794_0_0_2"/>